<evidence type="ECO:0000256" key="1">
    <source>
        <dbReference type="SAM" id="Phobius"/>
    </source>
</evidence>
<evidence type="ECO:0000313" key="3">
    <source>
        <dbReference type="Proteomes" id="UP000800040"/>
    </source>
</evidence>
<dbReference type="OrthoDB" id="3794897at2759"/>
<accession>A0A6A5KBW0</accession>
<keyword evidence="1" id="KW-0812">Transmembrane</keyword>
<dbReference type="AlphaFoldDB" id="A0A6A5KBW0"/>
<evidence type="ECO:0000313" key="2">
    <source>
        <dbReference type="EMBL" id="KAF1832412.1"/>
    </source>
</evidence>
<keyword evidence="1" id="KW-0472">Membrane</keyword>
<protein>
    <submittedName>
        <fullName evidence="2">Uncharacterized protein</fullName>
    </submittedName>
</protein>
<reference evidence="2" key="1">
    <citation type="submission" date="2020-01" db="EMBL/GenBank/DDBJ databases">
        <authorList>
            <consortium name="DOE Joint Genome Institute"/>
            <person name="Haridas S."/>
            <person name="Albert R."/>
            <person name="Binder M."/>
            <person name="Bloem J."/>
            <person name="Labutti K."/>
            <person name="Salamov A."/>
            <person name="Andreopoulos B."/>
            <person name="Baker S.E."/>
            <person name="Barry K."/>
            <person name="Bills G."/>
            <person name="Bluhm B.H."/>
            <person name="Cannon C."/>
            <person name="Castanera R."/>
            <person name="Culley D.E."/>
            <person name="Daum C."/>
            <person name="Ezra D."/>
            <person name="Gonzalez J.B."/>
            <person name="Henrissat B."/>
            <person name="Kuo A."/>
            <person name="Liang C."/>
            <person name="Lipzen A."/>
            <person name="Lutzoni F."/>
            <person name="Magnuson J."/>
            <person name="Mondo S."/>
            <person name="Nolan M."/>
            <person name="Ohm R."/>
            <person name="Pangilinan J."/>
            <person name="Park H.-J."/>
            <person name="Ramirez L."/>
            <person name="Alfaro M."/>
            <person name="Sun H."/>
            <person name="Tritt A."/>
            <person name="Yoshinaga Y."/>
            <person name="Zwiers L.-H."/>
            <person name="Turgeon B.G."/>
            <person name="Goodwin S.B."/>
            <person name="Spatafora J.W."/>
            <person name="Crous P.W."/>
            <person name="Grigoriev I.V."/>
        </authorList>
    </citation>
    <scope>NUCLEOTIDE SEQUENCE</scope>
    <source>
        <strain evidence="2">P77</strain>
    </source>
</reference>
<name>A0A6A5KBW0_9PLEO</name>
<dbReference type="EMBL" id="ML975339">
    <property type="protein sequence ID" value="KAF1832412.1"/>
    <property type="molecule type" value="Genomic_DNA"/>
</dbReference>
<proteinExistence type="predicted"/>
<sequence length="155" mass="18089">MSFARPNGEGVRFCLECQWLSASNALYLVTTEYYKLHSDDMSANSTSMFVASPRNPLWSKEAILALVAIFVMVILSSIGVFCKHRSKYWKLVCFQSRRQKSHLDDEELATIRPKTCWNDIEDVRRYQQESYTSILRLRRGPRISRTSSRTLRGRR</sequence>
<keyword evidence="1" id="KW-1133">Transmembrane helix</keyword>
<keyword evidence="3" id="KW-1185">Reference proteome</keyword>
<dbReference type="Proteomes" id="UP000800040">
    <property type="component" value="Unassembled WGS sequence"/>
</dbReference>
<feature type="transmembrane region" description="Helical" evidence="1">
    <location>
        <begin position="62"/>
        <end position="82"/>
    </location>
</feature>
<organism evidence="2 3">
    <name type="scientific">Decorospora gaudefroyi</name>
    <dbReference type="NCBI Taxonomy" id="184978"/>
    <lineage>
        <taxon>Eukaryota</taxon>
        <taxon>Fungi</taxon>
        <taxon>Dikarya</taxon>
        <taxon>Ascomycota</taxon>
        <taxon>Pezizomycotina</taxon>
        <taxon>Dothideomycetes</taxon>
        <taxon>Pleosporomycetidae</taxon>
        <taxon>Pleosporales</taxon>
        <taxon>Pleosporineae</taxon>
        <taxon>Pleosporaceae</taxon>
        <taxon>Decorospora</taxon>
    </lineage>
</organism>
<gene>
    <name evidence="2" type="ORF">BDW02DRAFT_581252</name>
</gene>